<feature type="domain" description="RCK C-terminal" evidence="8">
    <location>
        <begin position="280"/>
        <end position="366"/>
    </location>
</feature>
<dbReference type="RefSeq" id="WP_009020805.1">
    <property type="nucleotide sequence ID" value="NZ_DS999411.1"/>
</dbReference>
<dbReference type="InterPro" id="IPR004680">
    <property type="entry name" value="Cit_transptr-like_dom"/>
</dbReference>
<evidence type="ECO:0000256" key="7">
    <source>
        <dbReference type="SAM" id="Phobius"/>
    </source>
</evidence>
<dbReference type="PANTHER" id="PTHR43652">
    <property type="entry name" value="BASIC AMINO ACID ANTIPORTER YFCC-RELATED"/>
    <property type="match status" value="1"/>
</dbReference>
<evidence type="ECO:0000313" key="9">
    <source>
        <dbReference type="EMBL" id="EED36061.1"/>
    </source>
</evidence>
<dbReference type="EMBL" id="DS999411">
    <property type="protein sequence ID" value="EED36061.1"/>
    <property type="molecule type" value="Genomic_DNA"/>
</dbReference>
<evidence type="ECO:0000256" key="5">
    <source>
        <dbReference type="ARBA" id="ARBA00022989"/>
    </source>
</evidence>
<evidence type="ECO:0000256" key="1">
    <source>
        <dbReference type="ARBA" id="ARBA00004141"/>
    </source>
</evidence>
<feature type="domain" description="RCK C-terminal" evidence="8">
    <location>
        <begin position="194"/>
        <end position="278"/>
    </location>
</feature>
<keyword evidence="5 7" id="KW-1133">Transmembrane helix</keyword>
<keyword evidence="2" id="KW-0813">Transport</keyword>
<evidence type="ECO:0000256" key="4">
    <source>
        <dbReference type="ARBA" id="ARBA00022737"/>
    </source>
</evidence>
<dbReference type="PROSITE" id="PS51202">
    <property type="entry name" value="RCK_C"/>
    <property type="match status" value="2"/>
</dbReference>
<dbReference type="AlphaFoldDB" id="B8KXK5"/>
<dbReference type="eggNOG" id="COG0471">
    <property type="taxonomic scope" value="Bacteria"/>
</dbReference>
<feature type="transmembrane region" description="Helical" evidence="7">
    <location>
        <begin position="513"/>
        <end position="531"/>
    </location>
</feature>
<keyword evidence="4" id="KW-0677">Repeat</keyword>
<dbReference type="STRING" id="565045.NOR51B_2009"/>
<feature type="transmembrane region" description="Helical" evidence="7">
    <location>
        <begin position="134"/>
        <end position="158"/>
    </location>
</feature>
<evidence type="ECO:0000256" key="2">
    <source>
        <dbReference type="ARBA" id="ARBA00022448"/>
    </source>
</evidence>
<dbReference type="Gene3D" id="3.30.70.1450">
    <property type="entry name" value="Regulator of K+ conductance, C-terminal domain"/>
    <property type="match status" value="2"/>
</dbReference>
<dbReference type="InterPro" id="IPR036721">
    <property type="entry name" value="RCK_C_sf"/>
</dbReference>
<dbReference type="InterPro" id="IPR006037">
    <property type="entry name" value="RCK_C"/>
</dbReference>
<reference evidence="10" key="1">
    <citation type="journal article" date="2013" name="BMC Microbiol.">
        <title>Taxonomy and evolution of bacteriochlorophyll a-containing members of the OM60/NOR5 clade of marine gammaproteobacteria: description of Luminiphilus syltensis gen. nov., sp. nov., reclassification of Haliea rubra as Pseudohaliea rubra gen. nov., comb. nov., and emendation of Chromatocurvus halotolerans.</title>
        <authorList>
            <person name="Spring S."/>
            <person name="Riedel T."/>
            <person name="Sproer C."/>
            <person name="Yan S."/>
            <person name="Harder J."/>
            <person name="Fuchs B.M."/>
        </authorList>
    </citation>
    <scope>NUCLEOTIDE SEQUENCE [LARGE SCALE GENOMIC DNA]</scope>
    <source>
        <strain evidence="10">NOR51-B</strain>
    </source>
</reference>
<organism evidence="9 10">
    <name type="scientific">Luminiphilus syltensis NOR5-1B</name>
    <dbReference type="NCBI Taxonomy" id="565045"/>
    <lineage>
        <taxon>Bacteria</taxon>
        <taxon>Pseudomonadati</taxon>
        <taxon>Pseudomonadota</taxon>
        <taxon>Gammaproteobacteria</taxon>
        <taxon>Cellvibrionales</taxon>
        <taxon>Halieaceae</taxon>
        <taxon>Luminiphilus</taxon>
    </lineage>
</organism>
<dbReference type="Proteomes" id="UP000004699">
    <property type="component" value="Unassembled WGS sequence"/>
</dbReference>
<keyword evidence="3 7" id="KW-0812">Transmembrane</keyword>
<evidence type="ECO:0000256" key="3">
    <source>
        <dbReference type="ARBA" id="ARBA00022692"/>
    </source>
</evidence>
<dbReference type="GO" id="GO:0006813">
    <property type="term" value="P:potassium ion transport"/>
    <property type="evidence" value="ECO:0007669"/>
    <property type="project" value="InterPro"/>
</dbReference>
<dbReference type="Pfam" id="PF02080">
    <property type="entry name" value="TrkA_C"/>
    <property type="match status" value="2"/>
</dbReference>
<comment type="subcellular location">
    <subcellularLocation>
        <location evidence="1">Membrane</location>
        <topology evidence="1">Multi-pass membrane protein</topology>
    </subcellularLocation>
</comment>
<proteinExistence type="predicted"/>
<evidence type="ECO:0000259" key="8">
    <source>
        <dbReference type="PROSITE" id="PS51202"/>
    </source>
</evidence>
<feature type="transmembrane region" description="Helical" evidence="7">
    <location>
        <begin position="89"/>
        <end position="114"/>
    </location>
</feature>
<feature type="transmembrane region" description="Helical" evidence="7">
    <location>
        <begin position="165"/>
        <end position="187"/>
    </location>
</feature>
<protein>
    <submittedName>
        <fullName evidence="9">TrkA-C domain protein</fullName>
    </submittedName>
</protein>
<name>B8KXK5_9GAMM</name>
<dbReference type="Pfam" id="PF03600">
    <property type="entry name" value="CitMHS"/>
    <property type="match status" value="1"/>
</dbReference>
<dbReference type="HOGENOM" id="CLU_005170_6_2_6"/>
<evidence type="ECO:0000313" key="10">
    <source>
        <dbReference type="Proteomes" id="UP000004699"/>
    </source>
</evidence>
<feature type="transmembrane region" description="Helical" evidence="7">
    <location>
        <begin position="551"/>
        <end position="571"/>
    </location>
</feature>
<dbReference type="OrthoDB" id="9809303at2"/>
<feature type="transmembrane region" description="Helical" evidence="7">
    <location>
        <begin position="383"/>
        <end position="416"/>
    </location>
</feature>
<dbReference type="GO" id="GO:0005886">
    <property type="term" value="C:plasma membrane"/>
    <property type="evidence" value="ECO:0007669"/>
    <property type="project" value="TreeGrafter"/>
</dbReference>
<keyword evidence="10" id="KW-1185">Reference proteome</keyword>
<dbReference type="SUPFAM" id="SSF116726">
    <property type="entry name" value="TrkA C-terminal domain-like"/>
    <property type="match status" value="2"/>
</dbReference>
<evidence type="ECO:0000256" key="6">
    <source>
        <dbReference type="ARBA" id="ARBA00023136"/>
    </source>
</evidence>
<feature type="transmembrane region" description="Helical" evidence="7">
    <location>
        <begin position="466"/>
        <end position="483"/>
    </location>
</feature>
<dbReference type="GO" id="GO:0008324">
    <property type="term" value="F:monoatomic cation transmembrane transporter activity"/>
    <property type="evidence" value="ECO:0007669"/>
    <property type="project" value="InterPro"/>
</dbReference>
<dbReference type="eggNOG" id="COG3273">
    <property type="taxonomic scope" value="Bacteria"/>
</dbReference>
<accession>B8KXK5</accession>
<feature type="transmembrane region" description="Helical" evidence="7">
    <location>
        <begin position="48"/>
        <end position="68"/>
    </location>
</feature>
<dbReference type="PANTHER" id="PTHR43652:SF2">
    <property type="entry name" value="BASIC AMINO ACID ANTIPORTER YFCC-RELATED"/>
    <property type="match status" value="1"/>
</dbReference>
<feature type="transmembrane region" description="Helical" evidence="7">
    <location>
        <begin position="490"/>
        <end position="507"/>
    </location>
</feature>
<sequence>MPQLFMSMVVISLLLALIFTRFSAAWLFSIALLSAYFIGLVDTPTILAKAANEGLITLILLMLVSIGLERLPWLTTISSRLASRSLGASILRLSAVTALFSAFVNNTAVVATLAGSLRKNTWHSPSRLLLPLSYAAILGGTLTLIGTSTNLIVSSFLVDVRGEGLSFFALLPVALPAAILGIFVMVMTRRWLPDNGRDGVDLDSYLVEAEVMPESRLIGKSVQENGLRDLSDLFLVEIVRNDSLVSPVTPAEVIRSGDKLIFSGDVTRVGIIDRFHGLRLFAMEEGLLSSNMTEVVIMPGAAVEGQTIKQAEFRARFDAAVVGLRRDGARLSGKLGQIRLLAGDTLMLAVGPDFNQRTNLRKNFVVVDDTIDSSSLPFGTSMLASAALAAMVLLTATGLISLIQGVALVLVCLLALRVVRASDLRRRFPFEIWLIIASALALSQAMTDTGLVAALINVAEPVLANTPPMVAIATIYFLTLVMTELMTNNAAAALTFPLAYSLGMSGGGDPLPYVMAVAFGASASFITPFGYTTNLMVQNLGGYRRKDYARYGTPISLAYSATVLTLIPIMYPL</sequence>
<feature type="transmembrane region" description="Helical" evidence="7">
    <location>
        <begin position="428"/>
        <end position="446"/>
    </location>
</feature>
<keyword evidence="6 7" id="KW-0472">Membrane</keyword>
<gene>
    <name evidence="9" type="ORF">NOR51B_2009</name>
</gene>
<dbReference type="InterPro" id="IPR051679">
    <property type="entry name" value="DASS-Related_Transporters"/>
</dbReference>